<accession>A0A2A9ERL7</accession>
<comment type="caution">
    <text evidence="2">The sequence shown here is derived from an EMBL/GenBank/DDBJ whole genome shotgun (WGS) entry which is preliminary data.</text>
</comment>
<dbReference type="EMBL" id="PDJJ01000001">
    <property type="protein sequence ID" value="PFG41777.1"/>
    <property type="molecule type" value="Genomic_DNA"/>
</dbReference>
<keyword evidence="1" id="KW-0732">Signal</keyword>
<protein>
    <recommendedName>
        <fullName evidence="4">Lactococcin 972 family bacteriocin</fullName>
    </recommendedName>
</protein>
<dbReference type="RefSeq" id="WP_098462389.1">
    <property type="nucleotide sequence ID" value="NZ_PDJJ01000001.1"/>
</dbReference>
<evidence type="ECO:0000313" key="3">
    <source>
        <dbReference type="Proteomes" id="UP000224130"/>
    </source>
</evidence>
<reference evidence="2 3" key="1">
    <citation type="submission" date="2017-10" db="EMBL/GenBank/DDBJ databases">
        <title>Sequencing the genomes of 1000 actinobacteria strains.</title>
        <authorList>
            <person name="Klenk H.-P."/>
        </authorList>
    </citation>
    <scope>NUCLEOTIDE SEQUENCE [LARGE SCALE GENOMIC DNA]</scope>
    <source>
        <strain evidence="2 3">DSM 21863</strain>
    </source>
</reference>
<evidence type="ECO:0000313" key="2">
    <source>
        <dbReference type="EMBL" id="PFG41777.1"/>
    </source>
</evidence>
<evidence type="ECO:0000256" key="1">
    <source>
        <dbReference type="SAM" id="SignalP"/>
    </source>
</evidence>
<dbReference type="AlphaFoldDB" id="A0A2A9ERL7"/>
<sequence length="105" mass="10645">MKRKIASVLATTALALGGLAVASAPATALTTSAPGCLLVINSYSTKTTTSTSCSWGQARTRHTSAAGTTGYAYGAKAKNSATGEVPSWMKNQSAGRAIDSAWYVA</sequence>
<gene>
    <name evidence="2" type="ORF">ATJ88_0420</name>
</gene>
<feature type="signal peptide" evidence="1">
    <location>
        <begin position="1"/>
        <end position="28"/>
    </location>
</feature>
<proteinExistence type="predicted"/>
<keyword evidence="3" id="KW-1185">Reference proteome</keyword>
<dbReference type="Proteomes" id="UP000224130">
    <property type="component" value="Unassembled WGS sequence"/>
</dbReference>
<feature type="chain" id="PRO_5039274847" description="Lactococcin 972 family bacteriocin" evidence="1">
    <location>
        <begin position="29"/>
        <end position="105"/>
    </location>
</feature>
<organism evidence="2 3">
    <name type="scientific">Isoptericola jiangsuensis</name>
    <dbReference type="NCBI Taxonomy" id="548579"/>
    <lineage>
        <taxon>Bacteria</taxon>
        <taxon>Bacillati</taxon>
        <taxon>Actinomycetota</taxon>
        <taxon>Actinomycetes</taxon>
        <taxon>Micrococcales</taxon>
        <taxon>Promicromonosporaceae</taxon>
        <taxon>Isoptericola</taxon>
    </lineage>
</organism>
<evidence type="ECO:0008006" key="4">
    <source>
        <dbReference type="Google" id="ProtNLM"/>
    </source>
</evidence>
<name>A0A2A9ERL7_9MICO</name>